<comment type="caution">
    <text evidence="2">The sequence shown here is derived from an EMBL/GenBank/DDBJ whole genome shotgun (WGS) entry which is preliminary data.</text>
</comment>
<feature type="non-terminal residue" evidence="2">
    <location>
        <position position="1"/>
    </location>
</feature>
<organism evidence="2 3">
    <name type="scientific">Rotaria magnacalcarata</name>
    <dbReference type="NCBI Taxonomy" id="392030"/>
    <lineage>
        <taxon>Eukaryota</taxon>
        <taxon>Metazoa</taxon>
        <taxon>Spiralia</taxon>
        <taxon>Gnathifera</taxon>
        <taxon>Rotifera</taxon>
        <taxon>Eurotatoria</taxon>
        <taxon>Bdelloidea</taxon>
        <taxon>Philodinida</taxon>
        <taxon>Philodinidae</taxon>
        <taxon>Rotaria</taxon>
    </lineage>
</organism>
<dbReference type="AlphaFoldDB" id="A0A8S2LKI2"/>
<evidence type="ECO:0000313" key="3">
    <source>
        <dbReference type="Proteomes" id="UP000681720"/>
    </source>
</evidence>
<sequence>PTPMTAQERHLYSLRRMYLSIAVNDEQLSALDICNRLLQYVIRLTDEQRQMIEQGIRENQGVQGVAKDRFEMEMRDKVIKIPGKLDHASIVVYHVR</sequence>
<dbReference type="Proteomes" id="UP000681720">
    <property type="component" value="Unassembled WGS sequence"/>
</dbReference>
<protein>
    <submittedName>
        <fullName evidence="2">Uncharacterized protein</fullName>
    </submittedName>
</protein>
<evidence type="ECO:0000313" key="2">
    <source>
        <dbReference type="EMBL" id="CAF3910200.1"/>
    </source>
</evidence>
<dbReference type="Proteomes" id="UP000681967">
    <property type="component" value="Unassembled WGS sequence"/>
</dbReference>
<accession>A0A8S2LKI2</accession>
<evidence type="ECO:0000313" key="1">
    <source>
        <dbReference type="EMBL" id="CAF3789862.1"/>
    </source>
</evidence>
<proteinExistence type="predicted"/>
<dbReference type="PANTHER" id="PTHR21586">
    <property type="entry name" value="TIPA"/>
    <property type="match status" value="1"/>
</dbReference>
<dbReference type="PANTHER" id="PTHR21586:SF0">
    <property type="entry name" value="PP2C-LIKE DOMAIN-CONTAINING PROTEIN CG9801"/>
    <property type="match status" value="1"/>
</dbReference>
<dbReference type="EMBL" id="CAJOBJ010002082">
    <property type="protein sequence ID" value="CAF3910200.1"/>
    <property type="molecule type" value="Genomic_DNA"/>
</dbReference>
<reference evidence="2" key="1">
    <citation type="submission" date="2021-02" db="EMBL/GenBank/DDBJ databases">
        <authorList>
            <person name="Nowell W R."/>
        </authorList>
    </citation>
    <scope>NUCLEOTIDE SEQUENCE</scope>
</reference>
<dbReference type="InterPro" id="IPR053287">
    <property type="entry name" value="PP2C-like_domain"/>
</dbReference>
<name>A0A8S2LKI2_9BILA</name>
<gene>
    <name evidence="1" type="ORF">BYL167_LOCUS2386</name>
    <name evidence="2" type="ORF">GIL414_LOCUS7023</name>
</gene>
<dbReference type="EMBL" id="CAJOBH010000415">
    <property type="protein sequence ID" value="CAF3789862.1"/>
    <property type="molecule type" value="Genomic_DNA"/>
</dbReference>